<evidence type="ECO:0000256" key="3">
    <source>
        <dbReference type="ARBA" id="ARBA00022827"/>
    </source>
</evidence>
<dbReference type="GO" id="GO:0034599">
    <property type="term" value="P:cellular response to oxidative stress"/>
    <property type="evidence" value="ECO:0007669"/>
    <property type="project" value="TreeGrafter"/>
</dbReference>
<keyword evidence="8" id="KW-0547">Nucleotide-binding</keyword>
<dbReference type="InterPro" id="IPR036188">
    <property type="entry name" value="FAD/NAD-bd_sf"/>
</dbReference>
<dbReference type="NCBIfam" id="NF004776">
    <property type="entry name" value="PRK06116.1"/>
    <property type="match status" value="1"/>
</dbReference>
<dbReference type="SUPFAM" id="SSF51905">
    <property type="entry name" value="FAD/NAD(P)-binding domain"/>
    <property type="match status" value="1"/>
</dbReference>
<feature type="binding site" evidence="8">
    <location>
        <position position="263"/>
    </location>
    <ligand>
        <name>NAD(+)</name>
        <dbReference type="ChEBI" id="CHEBI:57540"/>
    </ligand>
</feature>
<dbReference type="GO" id="GO:0004362">
    <property type="term" value="F:glutathione-disulfide reductase (NADPH) activity"/>
    <property type="evidence" value="ECO:0007669"/>
    <property type="project" value="TreeGrafter"/>
</dbReference>
<evidence type="ECO:0000259" key="11">
    <source>
        <dbReference type="Pfam" id="PF02852"/>
    </source>
</evidence>
<dbReference type="OrthoDB" id="178496at2"/>
<comment type="similarity">
    <text evidence="1 10">Belongs to the class-I pyridine nucleotide-disulfide oxidoreductase family.</text>
</comment>
<dbReference type="PIRSF" id="PIRSF000350">
    <property type="entry name" value="Mercury_reductase_MerA"/>
    <property type="match status" value="1"/>
</dbReference>
<evidence type="ECO:0000256" key="9">
    <source>
        <dbReference type="PIRSR" id="PIRSR000350-4"/>
    </source>
</evidence>
<dbReference type="PANTHER" id="PTHR42737">
    <property type="entry name" value="GLUTATHIONE REDUCTASE"/>
    <property type="match status" value="1"/>
</dbReference>
<dbReference type="GO" id="GO:0006749">
    <property type="term" value="P:glutathione metabolic process"/>
    <property type="evidence" value="ECO:0007669"/>
    <property type="project" value="TreeGrafter"/>
</dbReference>
<keyword evidence="14" id="KW-1185">Reference proteome</keyword>
<dbReference type="Pfam" id="PF07992">
    <property type="entry name" value="Pyr_redox_2"/>
    <property type="match status" value="1"/>
</dbReference>
<dbReference type="PRINTS" id="PR00368">
    <property type="entry name" value="FADPNR"/>
</dbReference>
<dbReference type="InterPro" id="IPR023753">
    <property type="entry name" value="FAD/NAD-binding_dom"/>
</dbReference>
<evidence type="ECO:0000256" key="4">
    <source>
        <dbReference type="ARBA" id="ARBA00023002"/>
    </source>
</evidence>
<accession>A0A0G3BUW0</accession>
<dbReference type="SUPFAM" id="SSF55424">
    <property type="entry name" value="FAD/NAD-linked reductases, dimerisation (C-terminal) domain"/>
    <property type="match status" value="1"/>
</dbReference>
<dbReference type="PROSITE" id="PS00076">
    <property type="entry name" value="PYRIDINE_REDOX_1"/>
    <property type="match status" value="1"/>
</dbReference>
<proteinExistence type="inferred from homology"/>
<name>A0A0G3BUW0_9BURK</name>
<feature type="binding site" evidence="8">
    <location>
        <begin position="175"/>
        <end position="182"/>
    </location>
    <ligand>
        <name>NAD(+)</name>
        <dbReference type="ChEBI" id="CHEBI:57540"/>
    </ligand>
</feature>
<feature type="active site" description="Proton acceptor" evidence="7">
    <location>
        <position position="441"/>
    </location>
</feature>
<dbReference type="InterPro" id="IPR001100">
    <property type="entry name" value="Pyr_nuc-diS_OxRdtase"/>
</dbReference>
<evidence type="ECO:0000313" key="14">
    <source>
        <dbReference type="Proteomes" id="UP000035352"/>
    </source>
</evidence>
<dbReference type="Proteomes" id="UP000035352">
    <property type="component" value="Chromosome"/>
</dbReference>
<dbReference type="Gene3D" id="3.50.50.60">
    <property type="entry name" value="FAD/NAD(P)-binding domain"/>
    <property type="match status" value="2"/>
</dbReference>
<feature type="domain" description="FAD/NAD(P)-binding" evidence="12">
    <location>
        <begin position="6"/>
        <end position="319"/>
    </location>
</feature>
<keyword evidence="3 8" id="KW-0274">FAD</keyword>
<evidence type="ECO:0000259" key="12">
    <source>
        <dbReference type="Pfam" id="PF07992"/>
    </source>
</evidence>
<evidence type="ECO:0000256" key="2">
    <source>
        <dbReference type="ARBA" id="ARBA00022630"/>
    </source>
</evidence>
<dbReference type="InterPro" id="IPR016156">
    <property type="entry name" value="FAD/NAD-linked_Rdtase_dimer_sf"/>
</dbReference>
<dbReference type="InterPro" id="IPR012999">
    <property type="entry name" value="Pyr_OxRdtase_I_AS"/>
</dbReference>
<dbReference type="PATRIC" id="fig|413882.6.peg.3759"/>
<keyword evidence="2 10" id="KW-0285">Flavoprotein</keyword>
<organism evidence="13 14">
    <name type="scientific">Caldimonas brevitalea</name>
    <dbReference type="NCBI Taxonomy" id="413882"/>
    <lineage>
        <taxon>Bacteria</taxon>
        <taxon>Pseudomonadati</taxon>
        <taxon>Pseudomonadota</taxon>
        <taxon>Betaproteobacteria</taxon>
        <taxon>Burkholderiales</taxon>
        <taxon>Sphaerotilaceae</taxon>
        <taxon>Caldimonas</taxon>
    </lineage>
</organism>
<evidence type="ECO:0000256" key="5">
    <source>
        <dbReference type="ARBA" id="ARBA00023157"/>
    </source>
</evidence>
<keyword evidence="5" id="KW-1015">Disulfide bond</keyword>
<dbReference type="PRINTS" id="PR00411">
    <property type="entry name" value="PNDRDTASEI"/>
</dbReference>
<dbReference type="RefSeq" id="WP_047195691.1">
    <property type="nucleotide sequence ID" value="NZ_CP011371.1"/>
</dbReference>
<feature type="binding site" evidence="8">
    <location>
        <position position="304"/>
    </location>
    <ligand>
        <name>FAD</name>
        <dbReference type="ChEBI" id="CHEBI:57692"/>
    </ligand>
</feature>
<evidence type="ECO:0000313" key="13">
    <source>
        <dbReference type="EMBL" id="AKJ30290.1"/>
    </source>
</evidence>
<keyword evidence="8" id="KW-0520">NAD</keyword>
<dbReference type="Gene3D" id="3.30.390.30">
    <property type="match status" value="1"/>
</dbReference>
<dbReference type="AlphaFoldDB" id="A0A0G3BUW0"/>
<dbReference type="STRING" id="413882.AAW51_3599"/>
<dbReference type="Pfam" id="PF02852">
    <property type="entry name" value="Pyr_redox_dim"/>
    <property type="match status" value="1"/>
</dbReference>
<evidence type="ECO:0000256" key="6">
    <source>
        <dbReference type="ARBA" id="ARBA00023284"/>
    </source>
</evidence>
<reference evidence="13 14" key="1">
    <citation type="submission" date="2015-05" db="EMBL/GenBank/DDBJ databases">
        <authorList>
            <person name="Tang B."/>
            <person name="Yu Y."/>
        </authorList>
    </citation>
    <scope>NUCLEOTIDE SEQUENCE [LARGE SCALE GENOMIC DNA]</scope>
    <source>
        <strain evidence="13 14">DSM 7029</strain>
    </source>
</reference>
<keyword evidence="6 10" id="KW-0676">Redox-active center</keyword>
<keyword evidence="4 10" id="KW-0560">Oxidoreductase</keyword>
<feature type="disulfide bond" description="Redox-active" evidence="9">
    <location>
        <begin position="43"/>
        <end position="48"/>
    </location>
</feature>
<dbReference type="EMBL" id="CP011371">
    <property type="protein sequence ID" value="AKJ30290.1"/>
    <property type="molecule type" value="Genomic_DNA"/>
</dbReference>
<comment type="cofactor">
    <cofactor evidence="8">
        <name>FAD</name>
        <dbReference type="ChEBI" id="CHEBI:57692"/>
    </cofactor>
    <text evidence="8">Binds 1 FAD per subunit.</text>
</comment>
<dbReference type="KEGG" id="pbh:AAW51_3599"/>
<evidence type="ECO:0000256" key="8">
    <source>
        <dbReference type="PIRSR" id="PIRSR000350-3"/>
    </source>
</evidence>
<dbReference type="GO" id="GO:0050660">
    <property type="term" value="F:flavin adenine dinucleotide binding"/>
    <property type="evidence" value="ECO:0007669"/>
    <property type="project" value="InterPro"/>
</dbReference>
<evidence type="ECO:0000256" key="10">
    <source>
        <dbReference type="RuleBase" id="RU003691"/>
    </source>
</evidence>
<gene>
    <name evidence="13" type="ORF">AAW51_3599</name>
</gene>
<dbReference type="InterPro" id="IPR046952">
    <property type="entry name" value="GSHR/TRXR-like"/>
</dbReference>
<evidence type="ECO:0000256" key="7">
    <source>
        <dbReference type="PIRSR" id="PIRSR000350-2"/>
    </source>
</evidence>
<dbReference type="GO" id="GO:0005829">
    <property type="term" value="C:cytosol"/>
    <property type="evidence" value="ECO:0007669"/>
    <property type="project" value="TreeGrafter"/>
</dbReference>
<protein>
    <submittedName>
        <fullName evidence="13">Glutathione reductase</fullName>
    </submittedName>
</protein>
<dbReference type="PANTHER" id="PTHR42737:SF2">
    <property type="entry name" value="GLUTATHIONE REDUCTASE"/>
    <property type="match status" value="1"/>
</dbReference>
<dbReference type="InterPro" id="IPR004099">
    <property type="entry name" value="Pyr_nucl-diS_OxRdtase_dimer"/>
</dbReference>
<feature type="binding site" evidence="8">
    <location>
        <position position="52"/>
    </location>
    <ligand>
        <name>FAD</name>
        <dbReference type="ChEBI" id="CHEBI:57692"/>
    </ligand>
</feature>
<dbReference type="GO" id="GO:0045454">
    <property type="term" value="P:cell redox homeostasis"/>
    <property type="evidence" value="ECO:0007669"/>
    <property type="project" value="InterPro"/>
</dbReference>
<sequence>MSDPRFDLFVIGGGSGGVRAARLAAKQGARVALAEAGRLGGTCVNLGCIPKKIYSYAAHHAAAFEEAAALGWHFDTAPQFDWARLQQRRADEVARLNAVYARLLSEAGVTVYPARARVEATQTVRVGEARVHAERVLVAAGSAPYTPELEGAKLAITSNELFDLQPFPSRLVIIGAGYIGCEFASIFSGLGARVTVLYRGDLPLDGFDHDLRRFAAQALAGKGITLRPGTPVGAIERAGGALQVRLANGGEPVPADAVLLATGRRPATAGLGLDTVGVALSETGAVQVDAEFRTSLPWLYAIGDVIGRQALTPVALMQAAALVDRLYGCPGRARREMHEEHEVPTAVFCDPPIGSVGLTEQAARERHDAVAVYRSEFRSLRHAVAGSDERALIKLVVDKTTDRVLGLHMMAPEAPEIVQGFAVALKAGATKALFDSTVAVHPTLAEEVVLMRDEVCKGGSSVA</sequence>
<evidence type="ECO:0000256" key="1">
    <source>
        <dbReference type="ARBA" id="ARBA00007532"/>
    </source>
</evidence>
<feature type="domain" description="Pyridine nucleotide-disulphide oxidoreductase dimerisation" evidence="11">
    <location>
        <begin position="343"/>
        <end position="451"/>
    </location>
</feature>